<name>A0A0A9E3S4_ARUDO</name>
<sequence>MINSSFSHADLLVCDKAFTYKHVRDKHEQSSANVYIEGDFEEMDEQLRLRPRGGRKREALTVEALTRKRVTIPGEASAAMDDGTEYLRWLLSGGGDSSQNQ</sequence>
<proteinExistence type="predicted"/>
<evidence type="ECO:0000313" key="1">
    <source>
        <dbReference type="EMBL" id="JAD95444.1"/>
    </source>
</evidence>
<organism evidence="1">
    <name type="scientific">Arundo donax</name>
    <name type="common">Giant reed</name>
    <name type="synonym">Donax arundinaceus</name>
    <dbReference type="NCBI Taxonomy" id="35708"/>
    <lineage>
        <taxon>Eukaryota</taxon>
        <taxon>Viridiplantae</taxon>
        <taxon>Streptophyta</taxon>
        <taxon>Embryophyta</taxon>
        <taxon>Tracheophyta</taxon>
        <taxon>Spermatophyta</taxon>
        <taxon>Magnoliopsida</taxon>
        <taxon>Liliopsida</taxon>
        <taxon>Poales</taxon>
        <taxon>Poaceae</taxon>
        <taxon>PACMAD clade</taxon>
        <taxon>Arundinoideae</taxon>
        <taxon>Arundineae</taxon>
        <taxon>Arundo</taxon>
    </lineage>
</organism>
<dbReference type="EMBL" id="GBRH01202451">
    <property type="protein sequence ID" value="JAD95444.1"/>
    <property type="molecule type" value="Transcribed_RNA"/>
</dbReference>
<reference evidence="1" key="2">
    <citation type="journal article" date="2015" name="Data Brief">
        <title>Shoot transcriptome of the giant reed, Arundo donax.</title>
        <authorList>
            <person name="Barrero R.A."/>
            <person name="Guerrero F.D."/>
            <person name="Moolhuijzen P."/>
            <person name="Goolsby J.A."/>
            <person name="Tidwell J."/>
            <person name="Bellgard S.E."/>
            <person name="Bellgard M.I."/>
        </authorList>
    </citation>
    <scope>NUCLEOTIDE SEQUENCE</scope>
    <source>
        <tissue evidence="1">Shoot tissue taken approximately 20 cm above the soil surface</tissue>
    </source>
</reference>
<accession>A0A0A9E3S4</accession>
<dbReference type="AlphaFoldDB" id="A0A0A9E3S4"/>
<protein>
    <submittedName>
        <fullName evidence="1">Uncharacterized protein</fullName>
    </submittedName>
</protein>
<reference evidence="1" key="1">
    <citation type="submission" date="2014-09" db="EMBL/GenBank/DDBJ databases">
        <authorList>
            <person name="Magalhaes I.L.F."/>
            <person name="Oliveira U."/>
            <person name="Santos F.R."/>
            <person name="Vidigal T.H.D.A."/>
            <person name="Brescovit A.D."/>
            <person name="Santos A.J."/>
        </authorList>
    </citation>
    <scope>NUCLEOTIDE SEQUENCE</scope>
    <source>
        <tissue evidence="1">Shoot tissue taken approximately 20 cm above the soil surface</tissue>
    </source>
</reference>